<dbReference type="EMBL" id="JAUKUD010000004">
    <property type="protein sequence ID" value="KAK0747072.1"/>
    <property type="molecule type" value="Genomic_DNA"/>
</dbReference>
<sequence>MADLATKSIDLTRAVVEACATTNPLARAGMEVVEWLAREKLDKSSYDYAINLSRGAAYPNERGLEIQQHIKRSEARIIKAGGFHLVRSGSIGRWLAFSDDHCYLVTTVAAVSRFHDLAYATAALSCMILGRHSAAPVKGYNIQIRRLRGVLAKVCESIALHVVNPGHDVGELPKELRHLCAHGCNAATFADAITKILQAEGDILLYCDRFQAGLFAWLYIHFEGPIDISVGGLRLFRSSSNGGSGTTSRSLTMLVHKSCGDGESCSGSERIEVCERTGSSWTRIMVGATRNEGPYSSNIGLSDTARSSNPLTRVSLYCANDRRFLPLSEAAKFRARCVAHGFTKWLLAVQVRPSAHPTMIAFTTVSPRDVKGSQKEETTTSTATAMMDLLYRLPQSAHDSFGDADDSGLPLQRIVLTNCVELDDPRLPEADRMSFALLSEEFPALKDYFVSFAKKCPCASCSEHVADRSRGPLDACKPGCLRRSARDYVMLLIGHGIADAFGVDSVSGLLQVDDYVEQVRKLLSQLLHGIVLWNTWFNLAACTIMGYPPTSFREPPVMPDGDGGTNLVGVQHGSMVAAAAWTDMANPLRVAGSFGVEVSYGIIAGVTEETAFVESEPTMQITDSDPAQGSPEGGVVLGERGEEADANVDGDDDGPARRQDDAHLTLNCAIIRMERNHRLLTICSTQKYQRVVDPAMALICLANSRAATCRCRPYSSSSAGGRLAANHANIRFQGLETILGRWDPVPGGEDDENVIFVPYVPDNGLKVNIALCLSPLGCILLEPGGCLPCAADSARDFAEDVPRRTIRLLFPGMTPLALALR</sequence>
<name>A0AA40EWY0_9PEZI</name>
<keyword evidence="2" id="KW-1185">Reference proteome</keyword>
<accession>A0AA40EWY0</accession>
<gene>
    <name evidence="1" type="ORF">B0T18DRAFT_164799</name>
</gene>
<comment type="caution">
    <text evidence="1">The sequence shown here is derived from an EMBL/GenBank/DDBJ whole genome shotgun (WGS) entry which is preliminary data.</text>
</comment>
<proteinExistence type="predicted"/>
<evidence type="ECO:0000313" key="2">
    <source>
        <dbReference type="Proteomes" id="UP001172155"/>
    </source>
</evidence>
<dbReference type="Proteomes" id="UP001172155">
    <property type="component" value="Unassembled WGS sequence"/>
</dbReference>
<evidence type="ECO:0000313" key="1">
    <source>
        <dbReference type="EMBL" id="KAK0747072.1"/>
    </source>
</evidence>
<dbReference type="AlphaFoldDB" id="A0AA40EWY0"/>
<reference evidence="1" key="1">
    <citation type="submission" date="2023-06" db="EMBL/GenBank/DDBJ databases">
        <title>Genome-scale phylogeny and comparative genomics of the fungal order Sordariales.</title>
        <authorList>
            <consortium name="Lawrence Berkeley National Laboratory"/>
            <person name="Hensen N."/>
            <person name="Bonometti L."/>
            <person name="Westerberg I."/>
            <person name="Brannstrom I.O."/>
            <person name="Guillou S."/>
            <person name="Cros-Aarteil S."/>
            <person name="Calhoun S."/>
            <person name="Haridas S."/>
            <person name="Kuo A."/>
            <person name="Mondo S."/>
            <person name="Pangilinan J."/>
            <person name="Riley R."/>
            <person name="LaButti K."/>
            <person name="Andreopoulos B."/>
            <person name="Lipzen A."/>
            <person name="Chen C."/>
            <person name="Yanf M."/>
            <person name="Daum C."/>
            <person name="Ng V."/>
            <person name="Clum A."/>
            <person name="Steindorff A."/>
            <person name="Ohm R."/>
            <person name="Martin F."/>
            <person name="Silar P."/>
            <person name="Natvig D."/>
            <person name="Lalanne C."/>
            <person name="Gautier V."/>
            <person name="Ament-velasquez S.L."/>
            <person name="Kruys A."/>
            <person name="Hutchinson M.I."/>
            <person name="Powell A.J."/>
            <person name="Barry K."/>
            <person name="Miller A.N."/>
            <person name="Grigoriev I.V."/>
            <person name="Debuchy R."/>
            <person name="Gladieux P."/>
            <person name="Thoren M.H."/>
            <person name="Johannesson H."/>
        </authorList>
    </citation>
    <scope>NUCLEOTIDE SEQUENCE</scope>
    <source>
        <strain evidence="1">SMH3187-1</strain>
    </source>
</reference>
<protein>
    <submittedName>
        <fullName evidence="1">Uncharacterized protein</fullName>
    </submittedName>
</protein>
<organism evidence="1 2">
    <name type="scientific">Schizothecium vesticola</name>
    <dbReference type="NCBI Taxonomy" id="314040"/>
    <lineage>
        <taxon>Eukaryota</taxon>
        <taxon>Fungi</taxon>
        <taxon>Dikarya</taxon>
        <taxon>Ascomycota</taxon>
        <taxon>Pezizomycotina</taxon>
        <taxon>Sordariomycetes</taxon>
        <taxon>Sordariomycetidae</taxon>
        <taxon>Sordariales</taxon>
        <taxon>Schizotheciaceae</taxon>
        <taxon>Schizothecium</taxon>
    </lineage>
</organism>